<dbReference type="EMBL" id="JAEVFJ010000003">
    <property type="protein sequence ID" value="KAH8105894.1"/>
    <property type="molecule type" value="Genomic_DNA"/>
</dbReference>
<evidence type="ECO:0000256" key="1">
    <source>
        <dbReference type="SAM" id="SignalP"/>
    </source>
</evidence>
<sequence length="84" mass="9407">MAGPILLLKKMEVIMLTFFCATSGGSNYGFAASRLLTYISCMVHLFCIHRSFNKHLLAHNKSARVRPCVPHACHSFATVYESCR</sequence>
<evidence type="ECO:0000313" key="3">
    <source>
        <dbReference type="Proteomes" id="UP000813824"/>
    </source>
</evidence>
<keyword evidence="1" id="KW-0732">Signal</keyword>
<gene>
    <name evidence="2" type="ORF">BXZ70DRAFT_400882</name>
</gene>
<dbReference type="Proteomes" id="UP000813824">
    <property type="component" value="Unassembled WGS sequence"/>
</dbReference>
<evidence type="ECO:0000313" key="2">
    <source>
        <dbReference type="EMBL" id="KAH8105894.1"/>
    </source>
</evidence>
<evidence type="ECO:0008006" key="4">
    <source>
        <dbReference type="Google" id="ProtNLM"/>
    </source>
</evidence>
<dbReference type="AlphaFoldDB" id="A0A8K0XTU2"/>
<keyword evidence="3" id="KW-1185">Reference proteome</keyword>
<comment type="caution">
    <text evidence="2">The sequence shown here is derived from an EMBL/GenBank/DDBJ whole genome shotgun (WGS) entry which is preliminary data.</text>
</comment>
<organism evidence="2 3">
    <name type="scientific">Cristinia sonorae</name>
    <dbReference type="NCBI Taxonomy" id="1940300"/>
    <lineage>
        <taxon>Eukaryota</taxon>
        <taxon>Fungi</taxon>
        <taxon>Dikarya</taxon>
        <taxon>Basidiomycota</taxon>
        <taxon>Agaricomycotina</taxon>
        <taxon>Agaricomycetes</taxon>
        <taxon>Agaricomycetidae</taxon>
        <taxon>Agaricales</taxon>
        <taxon>Pleurotineae</taxon>
        <taxon>Stephanosporaceae</taxon>
        <taxon>Cristinia</taxon>
    </lineage>
</organism>
<accession>A0A8K0XTU2</accession>
<proteinExistence type="predicted"/>
<feature type="signal peptide" evidence="1">
    <location>
        <begin position="1"/>
        <end position="24"/>
    </location>
</feature>
<protein>
    <recommendedName>
        <fullName evidence="4">Secreted protein</fullName>
    </recommendedName>
</protein>
<feature type="chain" id="PRO_5035423730" description="Secreted protein" evidence="1">
    <location>
        <begin position="25"/>
        <end position="84"/>
    </location>
</feature>
<reference evidence="2" key="1">
    <citation type="journal article" date="2021" name="New Phytol.">
        <title>Evolutionary innovations through gain and loss of genes in the ectomycorrhizal Boletales.</title>
        <authorList>
            <person name="Wu G."/>
            <person name="Miyauchi S."/>
            <person name="Morin E."/>
            <person name="Kuo A."/>
            <person name="Drula E."/>
            <person name="Varga T."/>
            <person name="Kohler A."/>
            <person name="Feng B."/>
            <person name="Cao Y."/>
            <person name="Lipzen A."/>
            <person name="Daum C."/>
            <person name="Hundley H."/>
            <person name="Pangilinan J."/>
            <person name="Johnson J."/>
            <person name="Barry K."/>
            <person name="LaButti K."/>
            <person name="Ng V."/>
            <person name="Ahrendt S."/>
            <person name="Min B."/>
            <person name="Choi I.G."/>
            <person name="Park H."/>
            <person name="Plett J.M."/>
            <person name="Magnuson J."/>
            <person name="Spatafora J.W."/>
            <person name="Nagy L.G."/>
            <person name="Henrissat B."/>
            <person name="Grigoriev I.V."/>
            <person name="Yang Z.L."/>
            <person name="Xu J."/>
            <person name="Martin F.M."/>
        </authorList>
    </citation>
    <scope>NUCLEOTIDE SEQUENCE</scope>
    <source>
        <strain evidence="2">KKN 215</strain>
    </source>
</reference>
<name>A0A8K0XTU2_9AGAR</name>